<name>A0ABT5B1R4_9BACT</name>
<reference evidence="1 2" key="1">
    <citation type="submission" date="2022-11" db="EMBL/GenBank/DDBJ databases">
        <title>Minimal conservation of predation-associated metabolite biosynthetic gene clusters underscores biosynthetic potential of Myxococcota including descriptions for ten novel species: Archangium lansinium sp. nov., Myxococcus landrumus sp. nov., Nannocystis bai.</title>
        <authorList>
            <person name="Ahearne A."/>
            <person name="Stevens C."/>
            <person name="Dowd S."/>
        </authorList>
    </citation>
    <scope>NUCLEOTIDE SEQUENCE [LARGE SCALE GENOMIC DNA]</scope>
    <source>
        <strain evidence="1 2">NCELM</strain>
    </source>
</reference>
<proteinExistence type="predicted"/>
<evidence type="ECO:0000313" key="2">
    <source>
        <dbReference type="Proteomes" id="UP001217838"/>
    </source>
</evidence>
<sequence length="789" mass="87013">MDNPVMTTLGDVLRQYISEQDKQVALAHRWLELWRARFPRKKAWSPDTIESHLSRTLKNDPQGIRFFFDNPPRTDLLLEVLGVPADEHARLRTLAADARQPGPRLVVDISAWPVRGEALDALFTELRQKVLRDSPLKPVALVLSEEQYERLPRSYDEQINHKFLSIHKVASATEGRTQVAELADDAALVLAAWQFQPLERWLAAEFAKATLSLEPGDALAVFAEHGALPSLSAVEHPLDAICEPAEVTFQEFTALQRRIWLYTLASEARTTAALERHEDLQDPAQRLAFARQLGAVATSTERERLDHELDQLATRLGEALHVAVDRLDPAAHADRLARAELRPTPLAAWRCGDTIHLLNGDSPIDHPRIVVHRPAPAVPALTRLLAHISGWTEDDHEADPSLARAIEALDPQGNERPAFLHARATLLWNDLRPAPRQGASFERWAEGLRELLAGDPPPASLRVRLPPSDPKLANGQWLAFADDAHLTSSFESPPSLLSWPRGRRTILVDRGREVYILSGSIHARQCHIDASNDRFVTFKDARYYGSVNVFGETKDGSYLNSIPDLWLPKLSRPSLDVDAWLDAVERSSSLHGWKWQHSARCEKLLRTTGRSQIDLIIGERELDSAPVTLAPRIWQEGDLLLAQCWLALRLALERPLAVRLATGVVCSLGGGVCAHLAVHERDGAPSRGTIAAFGATIATNPLGTTYSAAIDFTSLWTHSAVVENHAASFGLHVPANLVLRAPTFSATVTFLASPLLQASTPAAIGTLAATVAARIADEEAQQAAYDDDD</sequence>
<evidence type="ECO:0000313" key="1">
    <source>
        <dbReference type="EMBL" id="MDC0668045.1"/>
    </source>
</evidence>
<dbReference type="Proteomes" id="UP001217838">
    <property type="component" value="Unassembled WGS sequence"/>
</dbReference>
<dbReference type="RefSeq" id="WP_271996761.1">
    <property type="nucleotide sequence ID" value="NZ_JAQNDN010000003.1"/>
</dbReference>
<comment type="caution">
    <text evidence="1">The sequence shown here is derived from an EMBL/GenBank/DDBJ whole genome shotgun (WGS) entry which is preliminary data.</text>
</comment>
<protein>
    <submittedName>
        <fullName evidence="1">Uncharacterized protein</fullName>
    </submittedName>
</protein>
<keyword evidence="2" id="KW-1185">Reference proteome</keyword>
<accession>A0ABT5B1R4</accession>
<gene>
    <name evidence="1" type="ORF">POL58_09870</name>
</gene>
<dbReference type="EMBL" id="JAQNDN010000003">
    <property type="protein sequence ID" value="MDC0668045.1"/>
    <property type="molecule type" value="Genomic_DNA"/>
</dbReference>
<organism evidence="1 2">
    <name type="scientific">Nannocystis radixulma</name>
    <dbReference type="NCBI Taxonomy" id="2995305"/>
    <lineage>
        <taxon>Bacteria</taxon>
        <taxon>Pseudomonadati</taxon>
        <taxon>Myxococcota</taxon>
        <taxon>Polyangia</taxon>
        <taxon>Nannocystales</taxon>
        <taxon>Nannocystaceae</taxon>
        <taxon>Nannocystis</taxon>
    </lineage>
</organism>